<dbReference type="SUPFAM" id="SSF55781">
    <property type="entry name" value="GAF domain-like"/>
    <property type="match status" value="1"/>
</dbReference>
<dbReference type="Gene3D" id="1.10.287.950">
    <property type="entry name" value="Methyl-accepting chemotaxis protein"/>
    <property type="match status" value="1"/>
</dbReference>
<dbReference type="SUPFAM" id="SSF58104">
    <property type="entry name" value="Methyl-accepting chemotaxis protein (MCP) signaling domain"/>
    <property type="match status" value="1"/>
</dbReference>
<feature type="domain" description="Methyl-accepting transducer" evidence="6">
    <location>
        <begin position="288"/>
        <end position="445"/>
    </location>
</feature>
<organism evidence="7">
    <name type="scientific">Candidatus Moduliflexus flocculans</name>
    <dbReference type="NCBI Taxonomy" id="1499966"/>
    <lineage>
        <taxon>Bacteria</taxon>
        <taxon>Candidatus Moduliflexota</taxon>
        <taxon>Candidatus Moduliflexia</taxon>
        <taxon>Candidatus Moduliflexales</taxon>
        <taxon>Candidatus Moduliflexaceae</taxon>
    </lineage>
</organism>
<keyword evidence="8" id="KW-1185">Reference proteome</keyword>
<gene>
    <name evidence="7" type="ORF">U14_00457</name>
</gene>
<dbReference type="SMART" id="SM00065">
    <property type="entry name" value="GAF"/>
    <property type="match status" value="1"/>
</dbReference>
<dbReference type="GO" id="GO:0007165">
    <property type="term" value="P:signal transduction"/>
    <property type="evidence" value="ECO:0007669"/>
    <property type="project" value="UniProtKB-KW"/>
</dbReference>
<dbReference type="STRING" id="1499966.U14_00457"/>
<dbReference type="AlphaFoldDB" id="A0A0S6VVW0"/>
<dbReference type="GO" id="GO:0005886">
    <property type="term" value="C:plasma membrane"/>
    <property type="evidence" value="ECO:0007669"/>
    <property type="project" value="TreeGrafter"/>
</dbReference>
<dbReference type="InterPro" id="IPR051310">
    <property type="entry name" value="MCP_chemotaxis"/>
</dbReference>
<evidence type="ECO:0000256" key="5">
    <source>
        <dbReference type="SAM" id="Phobius"/>
    </source>
</evidence>
<keyword evidence="5" id="KW-1133">Transmembrane helix</keyword>
<dbReference type="GO" id="GO:0006935">
    <property type="term" value="P:chemotaxis"/>
    <property type="evidence" value="ECO:0007669"/>
    <property type="project" value="UniProtKB-KW"/>
</dbReference>
<evidence type="ECO:0000256" key="1">
    <source>
        <dbReference type="ARBA" id="ARBA00022500"/>
    </source>
</evidence>
<protein>
    <submittedName>
        <fullName evidence="7">Methyl-accepting chemotaxis sensory transducer</fullName>
    </submittedName>
</protein>
<name>A0A0S6VVW0_9BACT</name>
<keyword evidence="3" id="KW-0807">Transducer</keyword>
<dbReference type="InterPro" id="IPR003018">
    <property type="entry name" value="GAF"/>
</dbReference>
<keyword evidence="4" id="KW-0175">Coiled coil</keyword>
<dbReference type="Pfam" id="PF01590">
    <property type="entry name" value="GAF"/>
    <property type="match status" value="1"/>
</dbReference>
<sequence length="445" mass="49922">MVRFKQLKPGKLYRLIFGGSSIVLAIVAIFFPQAIPGLFYLVLVGLVAAGIASDVYLNRVVTHLKAVETKIQGSFKNFEDREKQYQYSVEEMQKELARLQHLNINLQEAKTFDAILSQLAEAAYYILEFERILIFLFNPLTNMLECREVKASRDFATDNLHAPVSPEGGVLAKAFLEQRLFHINDVANMPSEYQLAPAYQQIFPIQPATLIVLPLVVNDQKLGVLFADHPSPQERAMHQSLELLKLFAYQASLSIANIKMQEELHHLNLELEQNYQELLKRREFYSLIAQDLSSSMTEMSFSIAQVTESAQHLTAQSEHLIRQGNDLLTHLSKIDDIIASINSVTRQTKLLAFNATIEAVRVGEAGRGFAVVAEEVRNLAQHSADDSTTIKATLHAMQQAIKAIAEVADVTHNIALIQQQGTQQMNIVTKDVLKRTEDLVDSLQG</sequence>
<dbReference type="EMBL" id="DF820455">
    <property type="protein sequence ID" value="GAK49238.1"/>
    <property type="molecule type" value="Genomic_DNA"/>
</dbReference>
<comment type="similarity">
    <text evidence="2">Belongs to the methyl-accepting chemotaxis (MCP) protein family.</text>
</comment>
<evidence type="ECO:0000256" key="3">
    <source>
        <dbReference type="PROSITE-ProRule" id="PRU00284"/>
    </source>
</evidence>
<dbReference type="GO" id="GO:0004888">
    <property type="term" value="F:transmembrane signaling receptor activity"/>
    <property type="evidence" value="ECO:0007669"/>
    <property type="project" value="TreeGrafter"/>
</dbReference>
<dbReference type="PROSITE" id="PS50111">
    <property type="entry name" value="CHEMOTAXIS_TRANSDUC_2"/>
    <property type="match status" value="1"/>
</dbReference>
<dbReference type="Pfam" id="PF00015">
    <property type="entry name" value="MCPsignal"/>
    <property type="match status" value="1"/>
</dbReference>
<proteinExistence type="inferred from homology"/>
<dbReference type="Proteomes" id="UP000030700">
    <property type="component" value="Unassembled WGS sequence"/>
</dbReference>
<keyword evidence="5" id="KW-0812">Transmembrane</keyword>
<dbReference type="InterPro" id="IPR004089">
    <property type="entry name" value="MCPsignal_dom"/>
</dbReference>
<dbReference type="PANTHER" id="PTHR43531:SF11">
    <property type="entry name" value="METHYL-ACCEPTING CHEMOTAXIS PROTEIN 3"/>
    <property type="match status" value="1"/>
</dbReference>
<dbReference type="InterPro" id="IPR029016">
    <property type="entry name" value="GAF-like_dom_sf"/>
</dbReference>
<evidence type="ECO:0000256" key="4">
    <source>
        <dbReference type="SAM" id="Coils"/>
    </source>
</evidence>
<reference evidence="7" key="1">
    <citation type="journal article" date="2015" name="PeerJ">
        <title>First genomic representation of candidate bacterial phylum KSB3 points to enhanced environmental sensing as a trigger of wastewater bulking.</title>
        <authorList>
            <person name="Sekiguchi Y."/>
            <person name="Ohashi A."/>
            <person name="Parks D.H."/>
            <person name="Yamauchi T."/>
            <person name="Tyson G.W."/>
            <person name="Hugenholtz P."/>
        </authorList>
    </citation>
    <scope>NUCLEOTIDE SEQUENCE [LARGE SCALE GENOMIC DNA]</scope>
</reference>
<dbReference type="HOGENOM" id="CLU_614907_0_0_0"/>
<dbReference type="Gene3D" id="3.30.450.40">
    <property type="match status" value="1"/>
</dbReference>
<evidence type="ECO:0000313" key="7">
    <source>
        <dbReference type="EMBL" id="GAK49238.1"/>
    </source>
</evidence>
<accession>A0A0S6VVW0</accession>
<evidence type="ECO:0000259" key="6">
    <source>
        <dbReference type="PROSITE" id="PS50111"/>
    </source>
</evidence>
<feature type="coiled-coil region" evidence="4">
    <location>
        <begin position="82"/>
        <end position="109"/>
    </location>
</feature>
<evidence type="ECO:0000313" key="8">
    <source>
        <dbReference type="Proteomes" id="UP000030700"/>
    </source>
</evidence>
<dbReference type="SMART" id="SM00283">
    <property type="entry name" value="MA"/>
    <property type="match status" value="1"/>
</dbReference>
<keyword evidence="5" id="KW-0472">Membrane</keyword>
<keyword evidence="1" id="KW-0145">Chemotaxis</keyword>
<feature type="transmembrane region" description="Helical" evidence="5">
    <location>
        <begin position="12"/>
        <end position="31"/>
    </location>
</feature>
<dbReference type="PANTHER" id="PTHR43531">
    <property type="entry name" value="PROTEIN ICFG"/>
    <property type="match status" value="1"/>
</dbReference>
<feature type="transmembrane region" description="Helical" evidence="5">
    <location>
        <begin position="37"/>
        <end position="57"/>
    </location>
</feature>
<evidence type="ECO:0000256" key="2">
    <source>
        <dbReference type="ARBA" id="ARBA00029447"/>
    </source>
</evidence>